<sequence>MKRMIFLFFTRMDLSKDFSRSPMISLVIQAFLLALYLKEKGLTLAKHLGFSERPIMRGGSFSDPSSLAAKSRVNRTLLCFPSLHSSSLNMEVLSGKH</sequence>
<dbReference type="AlphaFoldDB" id="A0A4Y2SR44"/>
<proteinExistence type="predicted"/>
<accession>A0A4Y2SR44</accession>
<evidence type="ECO:0000313" key="2">
    <source>
        <dbReference type="EMBL" id="GBN89676.1"/>
    </source>
</evidence>
<organism evidence="1 3">
    <name type="scientific">Araneus ventricosus</name>
    <name type="common">Orbweaver spider</name>
    <name type="synonym">Epeira ventricosa</name>
    <dbReference type="NCBI Taxonomy" id="182803"/>
    <lineage>
        <taxon>Eukaryota</taxon>
        <taxon>Metazoa</taxon>
        <taxon>Ecdysozoa</taxon>
        <taxon>Arthropoda</taxon>
        <taxon>Chelicerata</taxon>
        <taxon>Arachnida</taxon>
        <taxon>Araneae</taxon>
        <taxon>Araneomorphae</taxon>
        <taxon>Entelegynae</taxon>
        <taxon>Araneoidea</taxon>
        <taxon>Araneidae</taxon>
        <taxon>Araneus</taxon>
    </lineage>
</organism>
<protein>
    <submittedName>
        <fullName evidence="1">Uncharacterized protein</fullName>
    </submittedName>
</protein>
<name>A0A4Y2SR44_ARAVE</name>
<reference evidence="1 3" key="1">
    <citation type="journal article" date="2019" name="Sci. Rep.">
        <title>Orb-weaving spider Araneus ventricosus genome elucidates the spidroin gene catalogue.</title>
        <authorList>
            <person name="Kono N."/>
            <person name="Nakamura H."/>
            <person name="Ohtoshi R."/>
            <person name="Moran D.A.P."/>
            <person name="Shinohara A."/>
            <person name="Yoshida Y."/>
            <person name="Fujiwara M."/>
            <person name="Mori M."/>
            <person name="Tomita M."/>
            <person name="Arakawa K."/>
        </authorList>
    </citation>
    <scope>NUCLEOTIDE SEQUENCE [LARGE SCALE GENOMIC DNA]</scope>
</reference>
<dbReference type="EMBL" id="BGPR01022904">
    <property type="protein sequence ID" value="GBN89659.1"/>
    <property type="molecule type" value="Genomic_DNA"/>
</dbReference>
<evidence type="ECO:0000313" key="3">
    <source>
        <dbReference type="Proteomes" id="UP000499080"/>
    </source>
</evidence>
<gene>
    <name evidence="1" type="ORF">AVEN_186959_1</name>
    <name evidence="2" type="ORF">AVEN_246503_1</name>
</gene>
<dbReference type="EMBL" id="BGPR01022910">
    <property type="protein sequence ID" value="GBN89676.1"/>
    <property type="molecule type" value="Genomic_DNA"/>
</dbReference>
<keyword evidence="3" id="KW-1185">Reference proteome</keyword>
<evidence type="ECO:0000313" key="1">
    <source>
        <dbReference type="EMBL" id="GBN89659.1"/>
    </source>
</evidence>
<comment type="caution">
    <text evidence="1">The sequence shown here is derived from an EMBL/GenBank/DDBJ whole genome shotgun (WGS) entry which is preliminary data.</text>
</comment>
<dbReference type="Proteomes" id="UP000499080">
    <property type="component" value="Unassembled WGS sequence"/>
</dbReference>